<dbReference type="Gene3D" id="2.70.70.10">
    <property type="entry name" value="Glucose Permease (Domain IIA)"/>
    <property type="match status" value="1"/>
</dbReference>
<dbReference type="RefSeq" id="WP_379049346.1">
    <property type="nucleotide sequence ID" value="NZ_JBHUIK010000001.1"/>
</dbReference>
<name>A0ABW5BRE2_9BACI</name>
<keyword evidence="4" id="KW-1185">Reference proteome</keyword>
<dbReference type="InterPro" id="IPR050570">
    <property type="entry name" value="Cell_wall_metabolism_enzyme"/>
</dbReference>
<dbReference type="EMBL" id="JBHUIK010000001">
    <property type="protein sequence ID" value="MFD2212129.1"/>
    <property type="molecule type" value="Genomic_DNA"/>
</dbReference>
<feature type="transmembrane region" description="Helical" evidence="1">
    <location>
        <begin position="24"/>
        <end position="45"/>
    </location>
</feature>
<evidence type="ECO:0000259" key="2">
    <source>
        <dbReference type="Pfam" id="PF01551"/>
    </source>
</evidence>
<dbReference type="CDD" id="cd12797">
    <property type="entry name" value="M23_peptidase"/>
    <property type="match status" value="1"/>
</dbReference>
<evidence type="ECO:0000313" key="4">
    <source>
        <dbReference type="Proteomes" id="UP001597318"/>
    </source>
</evidence>
<evidence type="ECO:0000313" key="3">
    <source>
        <dbReference type="EMBL" id="MFD2212129.1"/>
    </source>
</evidence>
<feature type="domain" description="M23ase beta-sheet core" evidence="2">
    <location>
        <begin position="146"/>
        <end position="236"/>
    </location>
</feature>
<keyword evidence="1" id="KW-0472">Membrane</keyword>
<evidence type="ECO:0000256" key="1">
    <source>
        <dbReference type="SAM" id="Phobius"/>
    </source>
</evidence>
<protein>
    <submittedName>
        <fullName evidence="3">M23 family metallopeptidase</fullName>
        <ecNumber evidence="3">3.4.24.-</ecNumber>
    </submittedName>
</protein>
<gene>
    <name evidence="3" type="ORF">ACFSKK_00210</name>
</gene>
<accession>A0ABW5BRE2</accession>
<keyword evidence="1" id="KW-0812">Transmembrane</keyword>
<dbReference type="Pfam" id="PF01551">
    <property type="entry name" value="Peptidase_M23"/>
    <property type="match status" value="1"/>
</dbReference>
<reference evidence="4" key="1">
    <citation type="journal article" date="2019" name="Int. J. Syst. Evol. Microbiol.">
        <title>The Global Catalogue of Microorganisms (GCM) 10K type strain sequencing project: providing services to taxonomists for standard genome sequencing and annotation.</title>
        <authorList>
            <consortium name="The Broad Institute Genomics Platform"/>
            <consortium name="The Broad Institute Genome Sequencing Center for Infectious Disease"/>
            <person name="Wu L."/>
            <person name="Ma J."/>
        </authorList>
    </citation>
    <scope>NUCLEOTIDE SEQUENCE [LARGE SCALE GENOMIC DNA]</scope>
    <source>
        <strain evidence="4">CGMCC 1.15474</strain>
    </source>
</reference>
<dbReference type="PANTHER" id="PTHR21666">
    <property type="entry name" value="PEPTIDASE-RELATED"/>
    <property type="match status" value="1"/>
</dbReference>
<dbReference type="InterPro" id="IPR016047">
    <property type="entry name" value="M23ase_b-sheet_dom"/>
</dbReference>
<keyword evidence="1" id="KW-1133">Transmembrane helix</keyword>
<dbReference type="SUPFAM" id="SSF51261">
    <property type="entry name" value="Duplicated hybrid motif"/>
    <property type="match status" value="1"/>
</dbReference>
<proteinExistence type="predicted"/>
<organism evidence="3 4">
    <name type="scientific">Metabacillus endolithicus</name>
    <dbReference type="NCBI Taxonomy" id="1535204"/>
    <lineage>
        <taxon>Bacteria</taxon>
        <taxon>Bacillati</taxon>
        <taxon>Bacillota</taxon>
        <taxon>Bacilli</taxon>
        <taxon>Bacillales</taxon>
        <taxon>Bacillaceae</taxon>
        <taxon>Metabacillus</taxon>
    </lineage>
</organism>
<keyword evidence="3" id="KW-0378">Hydrolase</keyword>
<feature type="transmembrane region" description="Helical" evidence="1">
    <location>
        <begin position="57"/>
        <end position="78"/>
    </location>
</feature>
<dbReference type="EC" id="3.4.24.-" evidence="3"/>
<dbReference type="InterPro" id="IPR011055">
    <property type="entry name" value="Dup_hybrid_motif"/>
</dbReference>
<dbReference type="PANTHER" id="PTHR21666:SF285">
    <property type="entry name" value="M23 FAMILY METALLOPEPTIDASE"/>
    <property type="match status" value="1"/>
</dbReference>
<comment type="caution">
    <text evidence="3">The sequence shown here is derived from an EMBL/GenBank/DDBJ whole genome shotgun (WGS) entry which is preliminary data.</text>
</comment>
<sequence length="277" mass="31234">MLWIGVFFINGIIGAYAWALLKMILPILGVFGVFINIFLFIFCMVKRKKNNKVLVNFILNLVLIFPILMTMNIIEFIYPIDIERAEPSVTIKWPLAEETIIGWGGDSIEDNLIHVTWPSERWAYDLVMNPYDIGSKNNEDYGIWDKEVYSPISGVVIAAYDGEKDIDPGSEDFTLLEGNHVYIKVDETGTYLLLNHLKKDSVTVKEGDRVNAGDVIGRIGNSGSTSEPHLHIHHQRQDPTKVLHPILAEGLPLYFEGINGEAMPKKGDIIIPDILKN</sequence>
<dbReference type="Proteomes" id="UP001597318">
    <property type="component" value="Unassembled WGS sequence"/>
</dbReference>
<dbReference type="GO" id="GO:0016787">
    <property type="term" value="F:hydrolase activity"/>
    <property type="evidence" value="ECO:0007669"/>
    <property type="project" value="UniProtKB-KW"/>
</dbReference>